<protein>
    <submittedName>
        <fullName evidence="1">Uncharacterized protein</fullName>
    </submittedName>
</protein>
<accession>A0A7I7YTU8</accession>
<name>A0A7I7YTU8_9MYCO</name>
<proteinExistence type="predicted"/>
<keyword evidence="2" id="KW-1185">Reference proteome</keyword>
<reference evidence="1 2" key="1">
    <citation type="journal article" date="2019" name="Emerg. Microbes Infect.">
        <title>Comprehensive subspecies identification of 175 nontuberculous mycobacteria species based on 7547 genomic profiles.</title>
        <authorList>
            <person name="Matsumoto Y."/>
            <person name="Kinjo T."/>
            <person name="Motooka D."/>
            <person name="Nabeya D."/>
            <person name="Jung N."/>
            <person name="Uechi K."/>
            <person name="Horii T."/>
            <person name="Iida T."/>
            <person name="Fujita J."/>
            <person name="Nakamura S."/>
        </authorList>
    </citation>
    <scope>NUCLEOTIDE SEQUENCE [LARGE SCALE GENOMIC DNA]</scope>
    <source>
        <strain evidence="1 2">JCM 14742</strain>
    </source>
</reference>
<evidence type="ECO:0000313" key="2">
    <source>
        <dbReference type="Proteomes" id="UP000467105"/>
    </source>
</evidence>
<organism evidence="1 2">
    <name type="scientific">Mycobacterium parmense</name>
    <dbReference type="NCBI Taxonomy" id="185642"/>
    <lineage>
        <taxon>Bacteria</taxon>
        <taxon>Bacillati</taxon>
        <taxon>Actinomycetota</taxon>
        <taxon>Actinomycetes</taxon>
        <taxon>Mycobacteriales</taxon>
        <taxon>Mycobacteriaceae</taxon>
        <taxon>Mycobacterium</taxon>
        <taxon>Mycobacterium simiae complex</taxon>
    </lineage>
</organism>
<sequence>MAALTPAPAWPRAKFVTQTTNAIAAAPTINNPRWRSVTCMGRCLIGVSLAIGSVRPSRLAYPECRPEKRIRIAVRSTGGFARQ</sequence>
<dbReference type="EMBL" id="AP022614">
    <property type="protein sequence ID" value="BBZ44171.1"/>
    <property type="molecule type" value="Genomic_DNA"/>
</dbReference>
<gene>
    <name evidence="1" type="ORF">MPRM_14520</name>
</gene>
<evidence type="ECO:0000313" key="1">
    <source>
        <dbReference type="EMBL" id="BBZ44171.1"/>
    </source>
</evidence>
<dbReference type="AlphaFoldDB" id="A0A7I7YTU8"/>
<dbReference type="Proteomes" id="UP000467105">
    <property type="component" value="Chromosome"/>
</dbReference>